<dbReference type="EMBL" id="LUCM01000355">
    <property type="protein sequence ID" value="KAA0200678.1"/>
    <property type="molecule type" value="Genomic_DNA"/>
</dbReference>
<evidence type="ECO:0000313" key="7">
    <source>
        <dbReference type="Proteomes" id="UP000728185"/>
    </source>
</evidence>
<evidence type="ECO:0000256" key="4">
    <source>
        <dbReference type="ARBA" id="ARBA00022726"/>
    </source>
</evidence>
<sequence length="294" mass="32715">VAIIGGTGINDPKILQDPIEIGVETIFGKPSDAFIEGTIEGIPCVYLARHGRSHSIMPSNVNYRANIWAIKELGCTHIIASSACGGLQEYTQPGDFLILDQFYDRTFGREQSFYTGREPCLNGVLHVPLGEPFCEETRKVLIEACRRLELNVWDRNQGAPPKSAHPCVHTRGSGLTINGPRFSSRLESQIHQSWGLDTVNMTLVPEVVLAREAGLSYASLAVVTDYDSWKLDAAEVCVDNVLKEFRKSVDKVKNVFVEAVKVIARKDWSNVIKANQNLVLTSRQDLAHQRNKER</sequence>
<dbReference type="UniPathway" id="UPA00904">
    <property type="reaction ID" value="UER00873"/>
</dbReference>
<keyword evidence="3" id="KW-0808">Transferase</keyword>
<keyword evidence="2" id="KW-0328">Glycosyltransferase</keyword>
<dbReference type="PROSITE" id="PS50007">
    <property type="entry name" value="PIPLC_X_DOMAIN"/>
    <property type="match status" value="1"/>
</dbReference>
<name>A0A8E0SAR5_9TREM</name>
<comment type="similarity">
    <text evidence="1">Belongs to the PNP/MTAP phosphorylase family.</text>
</comment>
<organism evidence="6 7">
    <name type="scientific">Fasciolopsis buskii</name>
    <dbReference type="NCBI Taxonomy" id="27845"/>
    <lineage>
        <taxon>Eukaryota</taxon>
        <taxon>Metazoa</taxon>
        <taxon>Spiralia</taxon>
        <taxon>Lophotrochozoa</taxon>
        <taxon>Platyhelminthes</taxon>
        <taxon>Trematoda</taxon>
        <taxon>Digenea</taxon>
        <taxon>Plagiorchiida</taxon>
        <taxon>Echinostomata</taxon>
        <taxon>Echinostomatoidea</taxon>
        <taxon>Fasciolidae</taxon>
        <taxon>Fasciolopsis</taxon>
    </lineage>
</organism>
<reference evidence="6" key="1">
    <citation type="submission" date="2019-05" db="EMBL/GenBank/DDBJ databases">
        <title>Annotation for the trematode Fasciolopsis buski.</title>
        <authorList>
            <person name="Choi Y.-J."/>
        </authorList>
    </citation>
    <scope>NUCLEOTIDE SEQUENCE</scope>
    <source>
        <strain evidence="6">HT</strain>
        <tissue evidence="6">Whole worm</tissue>
    </source>
</reference>
<dbReference type="InterPro" id="IPR000845">
    <property type="entry name" value="Nucleoside_phosphorylase_d"/>
</dbReference>
<evidence type="ECO:0000259" key="5">
    <source>
        <dbReference type="Pfam" id="PF01048"/>
    </source>
</evidence>
<evidence type="ECO:0000256" key="3">
    <source>
        <dbReference type="ARBA" id="ARBA00022679"/>
    </source>
</evidence>
<dbReference type="SUPFAM" id="SSF53167">
    <property type="entry name" value="Purine and uridine phosphorylases"/>
    <property type="match status" value="1"/>
</dbReference>
<dbReference type="CDD" id="cd09010">
    <property type="entry name" value="MTAP_SsMTAPII_like_MTIP"/>
    <property type="match status" value="1"/>
</dbReference>
<dbReference type="OrthoDB" id="431409at2759"/>
<evidence type="ECO:0000256" key="1">
    <source>
        <dbReference type="ARBA" id="ARBA00006751"/>
    </source>
</evidence>
<dbReference type="GO" id="GO:0006166">
    <property type="term" value="P:purine ribonucleoside salvage"/>
    <property type="evidence" value="ECO:0007669"/>
    <property type="project" value="UniProtKB-KW"/>
</dbReference>
<evidence type="ECO:0000256" key="2">
    <source>
        <dbReference type="ARBA" id="ARBA00022676"/>
    </source>
</evidence>
<comment type="caution">
    <text evidence="6">The sequence shown here is derived from an EMBL/GenBank/DDBJ whole genome shotgun (WGS) entry which is preliminary data.</text>
</comment>
<dbReference type="Gene3D" id="3.40.50.1580">
    <property type="entry name" value="Nucleoside phosphorylase domain"/>
    <property type="match status" value="1"/>
</dbReference>
<feature type="domain" description="Nucleoside phosphorylase" evidence="5">
    <location>
        <begin position="1"/>
        <end position="260"/>
    </location>
</feature>
<dbReference type="GO" id="GO:0005829">
    <property type="term" value="C:cytosol"/>
    <property type="evidence" value="ECO:0007669"/>
    <property type="project" value="TreeGrafter"/>
</dbReference>
<dbReference type="InterPro" id="IPR035994">
    <property type="entry name" value="Nucleoside_phosphorylase_sf"/>
</dbReference>
<protein>
    <submittedName>
        <fullName evidence="6">S-methyl-5'-thioadenosine phosphorylase</fullName>
    </submittedName>
</protein>
<keyword evidence="7" id="KW-1185">Reference proteome</keyword>
<dbReference type="InterPro" id="IPR010044">
    <property type="entry name" value="MTAP"/>
</dbReference>
<evidence type="ECO:0000313" key="6">
    <source>
        <dbReference type="EMBL" id="KAA0200678.1"/>
    </source>
</evidence>
<dbReference type="GO" id="GO:0019509">
    <property type="term" value="P:L-methionine salvage from methylthioadenosine"/>
    <property type="evidence" value="ECO:0007669"/>
    <property type="project" value="UniProtKB-UniPathway"/>
</dbReference>
<dbReference type="InterPro" id="IPR018099">
    <property type="entry name" value="Purine_phosphorylase-2_CS"/>
</dbReference>
<gene>
    <name evidence="6" type="ORF">FBUS_05357</name>
</gene>
<dbReference type="GO" id="GO:0017061">
    <property type="term" value="F:S-methyl-5-thioadenosine phosphorylase activity"/>
    <property type="evidence" value="ECO:0007669"/>
    <property type="project" value="InterPro"/>
</dbReference>
<dbReference type="HAMAP" id="MF_01963">
    <property type="entry name" value="MTAP"/>
    <property type="match status" value="1"/>
</dbReference>
<dbReference type="PROSITE" id="PS01240">
    <property type="entry name" value="PNP_MTAP_2"/>
    <property type="match status" value="1"/>
</dbReference>
<dbReference type="PANTHER" id="PTHR42679:SF2">
    <property type="entry name" value="S-METHYL-5'-THIOADENOSINE PHOSPHORYLASE"/>
    <property type="match status" value="1"/>
</dbReference>
<dbReference type="PANTHER" id="PTHR42679">
    <property type="entry name" value="S-METHYL-5'-THIOADENOSINE PHOSPHORYLASE"/>
    <property type="match status" value="1"/>
</dbReference>
<dbReference type="Pfam" id="PF01048">
    <property type="entry name" value="PNP_UDP_1"/>
    <property type="match status" value="1"/>
</dbReference>
<dbReference type="Proteomes" id="UP000728185">
    <property type="component" value="Unassembled WGS sequence"/>
</dbReference>
<proteinExistence type="inferred from homology"/>
<feature type="non-terminal residue" evidence="6">
    <location>
        <position position="1"/>
    </location>
</feature>
<dbReference type="AlphaFoldDB" id="A0A8E0SAR5"/>
<accession>A0A8E0SAR5</accession>
<keyword evidence="4" id="KW-0660">Purine salvage</keyword>